<evidence type="ECO:0000313" key="2">
    <source>
        <dbReference type="Proteomes" id="UP000749559"/>
    </source>
</evidence>
<evidence type="ECO:0000313" key="1">
    <source>
        <dbReference type="EMBL" id="CAH1778548.1"/>
    </source>
</evidence>
<name>A0A8S4NDB2_OWEFU</name>
<keyword evidence="2" id="KW-1185">Reference proteome</keyword>
<dbReference type="InterPro" id="IPR016181">
    <property type="entry name" value="Acyl_CoA_acyltransferase"/>
</dbReference>
<gene>
    <name evidence="1" type="ORF">OFUS_LOCUS5452</name>
</gene>
<dbReference type="AlphaFoldDB" id="A0A8S4NDB2"/>
<comment type="caution">
    <text evidence="1">The sequence shown here is derived from an EMBL/GenBank/DDBJ whole genome shotgun (WGS) entry which is preliminary data.</text>
</comment>
<reference evidence="1" key="1">
    <citation type="submission" date="2022-03" db="EMBL/GenBank/DDBJ databases">
        <authorList>
            <person name="Martin C."/>
        </authorList>
    </citation>
    <scope>NUCLEOTIDE SEQUENCE</scope>
</reference>
<protein>
    <submittedName>
        <fullName evidence="1">Uncharacterized protein</fullName>
    </submittedName>
</protein>
<dbReference type="SUPFAM" id="SSF55729">
    <property type="entry name" value="Acyl-CoA N-acyltransferases (Nat)"/>
    <property type="match status" value="1"/>
</dbReference>
<dbReference type="Gene3D" id="3.40.630.30">
    <property type="match status" value="1"/>
</dbReference>
<sequence length="197" mass="21781">MPKLDNDELRKILGFSSTSEEMGRTWVTDIVEKDDDFKTASKLFMDCSEVGKGYGIGDFVTHGFDVFKRIFTAESSVMFLVKDADDPSCGYGAFSVVPSRFARSANTCLAAGPGVMSLNFQGQGRFSYAYQNLIQSIQATKYAGFMGDTLVNNSALVKMLDRLGNNILGKIPHVAYMAQNGWIDGYIIYILITELNR</sequence>
<proteinExistence type="predicted"/>
<accession>A0A8S4NDB2</accession>
<dbReference type="EMBL" id="CAIIXF020000003">
    <property type="protein sequence ID" value="CAH1778548.1"/>
    <property type="molecule type" value="Genomic_DNA"/>
</dbReference>
<organism evidence="1 2">
    <name type="scientific">Owenia fusiformis</name>
    <name type="common">Polychaete worm</name>
    <dbReference type="NCBI Taxonomy" id="6347"/>
    <lineage>
        <taxon>Eukaryota</taxon>
        <taxon>Metazoa</taxon>
        <taxon>Spiralia</taxon>
        <taxon>Lophotrochozoa</taxon>
        <taxon>Annelida</taxon>
        <taxon>Polychaeta</taxon>
        <taxon>Sedentaria</taxon>
        <taxon>Canalipalpata</taxon>
        <taxon>Sabellida</taxon>
        <taxon>Oweniida</taxon>
        <taxon>Oweniidae</taxon>
        <taxon>Owenia</taxon>
    </lineage>
</organism>
<dbReference type="Proteomes" id="UP000749559">
    <property type="component" value="Unassembled WGS sequence"/>
</dbReference>